<evidence type="ECO:0000313" key="2">
    <source>
        <dbReference type="Proteomes" id="UP001194469"/>
    </source>
</evidence>
<dbReference type="EMBL" id="VRYY01000139">
    <property type="protein sequence ID" value="MBG3876628.1"/>
    <property type="molecule type" value="Genomic_DNA"/>
</dbReference>
<comment type="caution">
    <text evidence="1">The sequence shown here is derived from an EMBL/GenBank/DDBJ whole genome shotgun (WGS) entry which is preliminary data.</text>
</comment>
<evidence type="ECO:0000313" key="1">
    <source>
        <dbReference type="EMBL" id="MBG3876628.1"/>
    </source>
</evidence>
<organism evidence="1 2">
    <name type="scientific">Nitratidesulfovibrio oxamicus</name>
    <dbReference type="NCBI Taxonomy" id="32016"/>
    <lineage>
        <taxon>Bacteria</taxon>
        <taxon>Pseudomonadati</taxon>
        <taxon>Thermodesulfobacteriota</taxon>
        <taxon>Desulfovibrionia</taxon>
        <taxon>Desulfovibrionales</taxon>
        <taxon>Desulfovibrionaceae</taxon>
        <taxon>Nitratidesulfovibrio</taxon>
    </lineage>
</organism>
<dbReference type="RefSeq" id="WP_196608750.1">
    <property type="nucleotide sequence ID" value="NZ_VRYY01000139.1"/>
</dbReference>
<gene>
    <name evidence="1" type="ORF">FVW20_06205</name>
</gene>
<sequence>MELTVIPVEGTPPVERIHVISVTIRTFKGRRNVQAHLFRLVDEAATAAELANLRAAPGLVGGPLEPDAPGSEDLTGPEAETDALRMVLEAFTEAERDAVVNYLSQRYADRLTCIIACPLQLPVPRGVVPFSALPEGKTMGVIRFDEVPRYPLPFAIRGFYDLAQHEPLVHEQE</sequence>
<name>A0ABS0J4G6_9BACT</name>
<reference evidence="1 2" key="1">
    <citation type="submission" date="2019-08" db="EMBL/GenBank/DDBJ databases">
        <authorList>
            <person name="Luo N."/>
        </authorList>
    </citation>
    <scope>NUCLEOTIDE SEQUENCE [LARGE SCALE GENOMIC DNA]</scope>
    <source>
        <strain evidence="1 2">NCIMB 9442</strain>
    </source>
</reference>
<protein>
    <submittedName>
        <fullName evidence="1">Uncharacterized protein</fullName>
    </submittedName>
</protein>
<keyword evidence="2" id="KW-1185">Reference proteome</keyword>
<accession>A0ABS0J4G6</accession>
<proteinExistence type="predicted"/>
<dbReference type="Proteomes" id="UP001194469">
    <property type="component" value="Unassembled WGS sequence"/>
</dbReference>